<evidence type="ECO:0000313" key="2">
    <source>
        <dbReference type="EMBL" id="MDG5485944.1"/>
    </source>
</evidence>
<comment type="caution">
    <text evidence="2">The sequence shown here is derived from an EMBL/GenBank/DDBJ whole genome shotgun (WGS) entry which is preliminary data.</text>
</comment>
<reference evidence="2" key="1">
    <citation type="journal article" date="2023" name="Environ. Microbiol.">
        <title>The 2-methylpropene degradation pathway in Mycobacteriaceae family strains.</title>
        <authorList>
            <person name="Helbich S."/>
            <person name="Barrantes I."/>
            <person name="Dos Anjos Borges L.G."/>
            <person name="Pieper D.H."/>
            <person name="Vainshtein Y."/>
            <person name="Sohn K."/>
            <person name="Engesser K.H."/>
        </authorList>
    </citation>
    <scope>NUCLEOTIDE SEQUENCE</scope>
    <source>
        <strain evidence="2">IBE100</strain>
    </source>
</reference>
<dbReference type="Proteomes" id="UP001154266">
    <property type="component" value="Unassembled WGS sequence"/>
</dbReference>
<dbReference type="RefSeq" id="WP_278223233.1">
    <property type="nucleotide sequence ID" value="NZ_JAKZMO010000027.1"/>
</dbReference>
<dbReference type="InterPro" id="IPR002575">
    <property type="entry name" value="Aminoglycoside_PTrfase"/>
</dbReference>
<dbReference type="EMBL" id="JAKZMO010000027">
    <property type="protein sequence ID" value="MDG5485944.1"/>
    <property type="molecule type" value="Genomic_DNA"/>
</dbReference>
<name>A0ABT6GX84_MYCGU</name>
<dbReference type="Pfam" id="PF01636">
    <property type="entry name" value="APH"/>
    <property type="match status" value="1"/>
</dbReference>
<proteinExistence type="predicted"/>
<organism evidence="2 3">
    <name type="scientific">Mycolicibacterium gadium</name>
    <name type="common">Mycobacterium gadium</name>
    <dbReference type="NCBI Taxonomy" id="1794"/>
    <lineage>
        <taxon>Bacteria</taxon>
        <taxon>Bacillati</taxon>
        <taxon>Actinomycetota</taxon>
        <taxon>Actinomycetes</taxon>
        <taxon>Mycobacteriales</taxon>
        <taxon>Mycobacteriaceae</taxon>
        <taxon>Mycolicibacterium</taxon>
    </lineage>
</organism>
<evidence type="ECO:0000313" key="3">
    <source>
        <dbReference type="Proteomes" id="UP001154266"/>
    </source>
</evidence>
<feature type="domain" description="Aminoglycoside phosphotransferase" evidence="1">
    <location>
        <begin position="3"/>
        <end position="122"/>
    </location>
</feature>
<dbReference type="InterPro" id="IPR011009">
    <property type="entry name" value="Kinase-like_dom_sf"/>
</dbReference>
<keyword evidence="3" id="KW-1185">Reference proteome</keyword>
<evidence type="ECO:0000259" key="1">
    <source>
        <dbReference type="Pfam" id="PF01636"/>
    </source>
</evidence>
<sequence>VEIDAVMDDYVDALVQAHRIDPAAFSDIGLRVPTGAHRIALDYFETFVDRYRSFKQRPEPLLEFAIGWLGRNAPTHRSTPQFVLGDTGQFMFDDGRITGLLDVELAHIGDISHDLAGLRLRNVTEPMGDLGRVLGRYAEVSGEPLDAAAIEFHTAKFALCTPLGVALVLHMDLPLLDIVQYIEWFHQLSLHAIESIARLSDVELAPVSLPDPVPSAYDGVIGGLATMVESLDATPGIAEYQRGSVATVARFCHRVSEFGAAVDRADLADVEAIIRPESADRRAADQALESFILQAGAEDDAA</sequence>
<dbReference type="Gene3D" id="3.90.1200.10">
    <property type="match status" value="1"/>
</dbReference>
<gene>
    <name evidence="2" type="ORF">MNO81_24385</name>
</gene>
<protein>
    <submittedName>
        <fullName evidence="2">Phosphotransferase</fullName>
    </submittedName>
</protein>
<feature type="non-terminal residue" evidence="2">
    <location>
        <position position="1"/>
    </location>
</feature>
<dbReference type="SUPFAM" id="SSF56112">
    <property type="entry name" value="Protein kinase-like (PK-like)"/>
    <property type="match status" value="1"/>
</dbReference>
<accession>A0ABT6GX84</accession>